<dbReference type="AlphaFoldDB" id="A0A2P5G0K1"/>
<sequence length="674" mass="75442">MESKDATFIVAGGETSESPEPKIATSNKNQSANVQSLRLNSQEEQNNVTNNIGYSPSSTQLQTRKIFVGGLPHDLEEHEFKAYFESFGMITDIVIIHDKQTRKGRGFGFVTFESEDAVEKVLQRKFHELKNKSVEVKRAKPKESNIVVGKNNDYGTPFPYWDLRNDLTTSYIPQVPQYYYAPPNQNGPFYYTNQFPGNLTSEVYVSNSTWINGGYAGGYDESFYYQPYGRSNRSGESVLPCRARSASSSCSVTEFDLYDLLGIHSSSDQSQIKNAYRSLQKRCHPDIAGAAGHDMAIILNEAYAVLSDPASRLSYDKEQAKHAELRGYTGKPIYSVWFGSESEERAVFVDEVKCVGCLKCALFAEKTFAIESVYGRARVVAQWADPEHKIQEAMGACPVDCISIVERSNLAALEFLMSKQPRGNVRVGMGNAAGTRVSNIFTDVKKFQTRYQEAVEKSSAQSSKETDLQRAAKMSAMQAIRSISNWLYWETPNAGGSTIKSHQSLIKTSHKSTEPDIAKLRDAVAARKKQERDGSRLTQRTQSENYIYYEDYWIPLTHALPAASTQENSYPRMVSEASPAKKWKQTNDKYQTVPQSNHNHPIRLVVPFGTAMIAAILVRVHGEGAVGRLEEHIGGSLALEIVNSPWLPVILTWIIWYTIGILAVQFIQAFSRES</sequence>
<dbReference type="Pfam" id="PF00076">
    <property type="entry name" value="RRM_1"/>
    <property type="match status" value="1"/>
</dbReference>
<dbReference type="Gene3D" id="1.10.287.110">
    <property type="entry name" value="DnaJ domain"/>
    <property type="match status" value="1"/>
</dbReference>
<dbReference type="SMART" id="SM00271">
    <property type="entry name" value="DnaJ"/>
    <property type="match status" value="1"/>
</dbReference>
<proteinExistence type="predicted"/>
<dbReference type="FunCoup" id="A0A2P5G0K1">
    <property type="interactions" value="136"/>
</dbReference>
<dbReference type="PROSITE" id="PS50076">
    <property type="entry name" value="DNAJ_2"/>
    <property type="match status" value="1"/>
</dbReference>
<keyword evidence="3" id="KW-0812">Transmembrane</keyword>
<dbReference type="EMBL" id="JXTC01000002">
    <property type="protein sequence ID" value="POO03556.1"/>
    <property type="molecule type" value="Genomic_DNA"/>
</dbReference>
<feature type="domain" description="RRM" evidence="5">
    <location>
        <begin position="64"/>
        <end position="141"/>
    </location>
</feature>
<dbReference type="PANTHER" id="PTHR45295:SF1">
    <property type="entry name" value="CHAPERONE PROTEIN DNAJ C76, CHLOROPLASTIC"/>
    <property type="match status" value="1"/>
</dbReference>
<evidence type="ECO:0000256" key="3">
    <source>
        <dbReference type="SAM" id="Phobius"/>
    </source>
</evidence>
<dbReference type="PROSITE" id="PS50102">
    <property type="entry name" value="RRM"/>
    <property type="match status" value="1"/>
</dbReference>
<evidence type="ECO:0000259" key="5">
    <source>
        <dbReference type="PROSITE" id="PS50102"/>
    </source>
</evidence>
<dbReference type="InParanoid" id="A0A2P5G0K1"/>
<organism evidence="6 7">
    <name type="scientific">Trema orientale</name>
    <name type="common">Charcoal tree</name>
    <name type="synonym">Celtis orientalis</name>
    <dbReference type="NCBI Taxonomy" id="63057"/>
    <lineage>
        <taxon>Eukaryota</taxon>
        <taxon>Viridiplantae</taxon>
        <taxon>Streptophyta</taxon>
        <taxon>Embryophyta</taxon>
        <taxon>Tracheophyta</taxon>
        <taxon>Spermatophyta</taxon>
        <taxon>Magnoliopsida</taxon>
        <taxon>eudicotyledons</taxon>
        <taxon>Gunneridae</taxon>
        <taxon>Pentapetalae</taxon>
        <taxon>rosids</taxon>
        <taxon>fabids</taxon>
        <taxon>Rosales</taxon>
        <taxon>Cannabaceae</taxon>
        <taxon>Trema</taxon>
    </lineage>
</organism>
<dbReference type="InterPro" id="IPR036869">
    <property type="entry name" value="J_dom_sf"/>
</dbReference>
<dbReference type="SUPFAM" id="SSF54862">
    <property type="entry name" value="4Fe-4S ferredoxins"/>
    <property type="match status" value="1"/>
</dbReference>
<dbReference type="SUPFAM" id="SSF54928">
    <property type="entry name" value="RNA-binding domain, RBD"/>
    <property type="match status" value="1"/>
</dbReference>
<dbReference type="Gene3D" id="3.30.70.330">
    <property type="match status" value="1"/>
</dbReference>
<gene>
    <name evidence="6" type="ORF">TorRG33x02_007610</name>
</gene>
<evidence type="ECO:0000313" key="6">
    <source>
        <dbReference type="EMBL" id="POO03556.1"/>
    </source>
</evidence>
<evidence type="ECO:0000256" key="1">
    <source>
        <dbReference type="PROSITE-ProRule" id="PRU00176"/>
    </source>
</evidence>
<feature type="transmembrane region" description="Helical" evidence="3">
    <location>
        <begin position="646"/>
        <end position="667"/>
    </location>
</feature>
<dbReference type="PANTHER" id="PTHR45295">
    <property type="entry name" value="CHAPERONE PROTEIN DNAJ C76, CHLOROPLASTIC"/>
    <property type="match status" value="1"/>
</dbReference>
<dbReference type="STRING" id="63057.A0A2P5G0K1"/>
<keyword evidence="7" id="KW-1185">Reference proteome</keyword>
<reference evidence="7" key="1">
    <citation type="submission" date="2016-06" db="EMBL/GenBank/DDBJ databases">
        <title>Parallel loss of symbiosis genes in relatives of nitrogen-fixing non-legume Parasponia.</title>
        <authorList>
            <person name="Van Velzen R."/>
            <person name="Holmer R."/>
            <person name="Bu F."/>
            <person name="Rutten L."/>
            <person name="Van Zeijl A."/>
            <person name="Liu W."/>
            <person name="Santuari L."/>
            <person name="Cao Q."/>
            <person name="Sharma T."/>
            <person name="Shen D."/>
            <person name="Roswanjaya Y."/>
            <person name="Wardhani T."/>
            <person name="Kalhor M.S."/>
            <person name="Jansen J."/>
            <person name="Van den Hoogen J."/>
            <person name="Gungor B."/>
            <person name="Hartog M."/>
            <person name="Hontelez J."/>
            <person name="Verver J."/>
            <person name="Yang W.-C."/>
            <person name="Schijlen E."/>
            <person name="Repin R."/>
            <person name="Schilthuizen M."/>
            <person name="Schranz E."/>
            <person name="Heidstra R."/>
            <person name="Miyata K."/>
            <person name="Fedorova E."/>
            <person name="Kohlen W."/>
            <person name="Bisseling T."/>
            <person name="Smit S."/>
            <person name="Geurts R."/>
        </authorList>
    </citation>
    <scope>NUCLEOTIDE SEQUENCE [LARGE SCALE GENOMIC DNA]</scope>
    <source>
        <strain evidence="7">cv. RG33-2</strain>
    </source>
</reference>
<evidence type="ECO:0000256" key="2">
    <source>
        <dbReference type="SAM" id="MobiDB-lite"/>
    </source>
</evidence>
<evidence type="ECO:0000313" key="7">
    <source>
        <dbReference type="Proteomes" id="UP000237000"/>
    </source>
</evidence>
<keyword evidence="3" id="KW-1133">Transmembrane helix</keyword>
<dbReference type="InterPro" id="IPR035979">
    <property type="entry name" value="RBD_domain_sf"/>
</dbReference>
<dbReference type="InterPro" id="IPR000504">
    <property type="entry name" value="RRM_dom"/>
</dbReference>
<dbReference type="OrthoDB" id="376357at2759"/>
<dbReference type="SMART" id="SM00360">
    <property type="entry name" value="RRM"/>
    <property type="match status" value="1"/>
</dbReference>
<comment type="caution">
    <text evidence="6">The sequence shown here is derived from an EMBL/GenBank/DDBJ whole genome shotgun (WGS) entry which is preliminary data.</text>
</comment>
<dbReference type="Proteomes" id="UP000237000">
    <property type="component" value="Unassembled WGS sequence"/>
</dbReference>
<name>A0A2P5G0K1_TREOI</name>
<feature type="compositionally biased region" description="Polar residues" evidence="2">
    <location>
        <begin position="24"/>
        <end position="35"/>
    </location>
</feature>
<dbReference type="InterPro" id="IPR001623">
    <property type="entry name" value="DnaJ_domain"/>
</dbReference>
<keyword evidence="1" id="KW-0694">RNA-binding</keyword>
<dbReference type="CDD" id="cd06257">
    <property type="entry name" value="DnaJ"/>
    <property type="match status" value="1"/>
</dbReference>
<dbReference type="Pfam" id="PF13370">
    <property type="entry name" value="Fer4_13"/>
    <property type="match status" value="1"/>
</dbReference>
<accession>A0A2P5G0K1</accession>
<keyword evidence="3" id="KW-0472">Membrane</keyword>
<feature type="domain" description="J" evidence="4">
    <location>
        <begin position="256"/>
        <end position="319"/>
    </location>
</feature>
<dbReference type="Pfam" id="PF00226">
    <property type="entry name" value="DnaJ"/>
    <property type="match status" value="1"/>
</dbReference>
<dbReference type="SUPFAM" id="SSF46565">
    <property type="entry name" value="Chaperone J-domain"/>
    <property type="match status" value="1"/>
</dbReference>
<protein>
    <submittedName>
        <fullName evidence="6">Splicing factor-like protein</fullName>
    </submittedName>
</protein>
<dbReference type="GO" id="GO:0003723">
    <property type="term" value="F:RNA binding"/>
    <property type="evidence" value="ECO:0007669"/>
    <property type="project" value="UniProtKB-UniRule"/>
</dbReference>
<dbReference type="InterPro" id="IPR012677">
    <property type="entry name" value="Nucleotide-bd_a/b_plait_sf"/>
</dbReference>
<dbReference type="Gene3D" id="3.30.70.20">
    <property type="match status" value="1"/>
</dbReference>
<feature type="region of interest" description="Disordered" evidence="2">
    <location>
        <begin position="1"/>
        <end position="35"/>
    </location>
</feature>
<evidence type="ECO:0000259" key="4">
    <source>
        <dbReference type="PROSITE" id="PS50076"/>
    </source>
</evidence>